<sequence length="149" mass="16679">MADALTEDQIARFKDAFAVFDKDGNGDITAEELGEVMHSLGQNPTETELQDIVNELDVDHTGTIDFQEFLAFMAHKVVETDDEAELREAFRVFDQDGSGSIDAEEIRRVMKSIGENLTDEEIDDMIRQADANGDGTIDYEEFVNLLQQA</sequence>
<name>A0AAD4KJG5_9EURO</name>
<dbReference type="PROSITE" id="PS00018">
    <property type="entry name" value="EF_HAND_1"/>
    <property type="match status" value="4"/>
</dbReference>
<keyword evidence="6" id="KW-1185">Reference proteome</keyword>
<proteinExistence type="predicted"/>
<feature type="domain" description="EF-hand" evidence="4">
    <location>
        <begin position="44"/>
        <end position="79"/>
    </location>
</feature>
<dbReference type="PANTHER" id="PTHR23048:SF0">
    <property type="entry name" value="CALMODULIN LIKE 3"/>
    <property type="match status" value="1"/>
</dbReference>
<dbReference type="Gene3D" id="1.10.238.10">
    <property type="entry name" value="EF-hand"/>
    <property type="match status" value="3"/>
</dbReference>
<protein>
    <recommendedName>
        <fullName evidence="1">Calmodulin</fullName>
    </recommendedName>
</protein>
<accession>A0AAD4KJG5</accession>
<dbReference type="RefSeq" id="XP_046069540.1">
    <property type="nucleotide sequence ID" value="XM_046216732.1"/>
</dbReference>
<dbReference type="Proteomes" id="UP001201262">
    <property type="component" value="Unassembled WGS sequence"/>
</dbReference>
<dbReference type="EMBL" id="JAJTJA010000009">
    <property type="protein sequence ID" value="KAH8693870.1"/>
    <property type="molecule type" value="Genomic_DNA"/>
</dbReference>
<keyword evidence="2" id="KW-0677">Repeat</keyword>
<dbReference type="InterPro" id="IPR018247">
    <property type="entry name" value="EF_Hand_1_Ca_BS"/>
</dbReference>
<dbReference type="GeneID" id="70247019"/>
<dbReference type="GO" id="GO:0005509">
    <property type="term" value="F:calcium ion binding"/>
    <property type="evidence" value="ECO:0007669"/>
    <property type="project" value="InterPro"/>
</dbReference>
<comment type="caution">
    <text evidence="5">The sequence shown here is derived from an EMBL/GenBank/DDBJ whole genome shotgun (WGS) entry which is preliminary data.</text>
</comment>
<evidence type="ECO:0000313" key="6">
    <source>
        <dbReference type="Proteomes" id="UP001201262"/>
    </source>
</evidence>
<dbReference type="PROSITE" id="PS50222">
    <property type="entry name" value="EF_HAND_2"/>
    <property type="match status" value="4"/>
</dbReference>
<dbReference type="AlphaFoldDB" id="A0AAD4KJG5"/>
<dbReference type="GO" id="GO:0016460">
    <property type="term" value="C:myosin II complex"/>
    <property type="evidence" value="ECO:0007669"/>
    <property type="project" value="TreeGrafter"/>
</dbReference>
<feature type="domain" description="EF-hand" evidence="4">
    <location>
        <begin position="117"/>
        <end position="149"/>
    </location>
</feature>
<keyword evidence="3" id="KW-0106">Calcium</keyword>
<dbReference type="SMART" id="SM00054">
    <property type="entry name" value="EFh"/>
    <property type="match status" value="4"/>
</dbReference>
<dbReference type="CDD" id="cd00051">
    <property type="entry name" value="EFh"/>
    <property type="match status" value="1"/>
</dbReference>
<evidence type="ECO:0000256" key="3">
    <source>
        <dbReference type="ARBA" id="ARBA00022837"/>
    </source>
</evidence>
<organism evidence="5 6">
    <name type="scientific">Talaromyces proteolyticus</name>
    <dbReference type="NCBI Taxonomy" id="1131652"/>
    <lineage>
        <taxon>Eukaryota</taxon>
        <taxon>Fungi</taxon>
        <taxon>Dikarya</taxon>
        <taxon>Ascomycota</taxon>
        <taxon>Pezizomycotina</taxon>
        <taxon>Eurotiomycetes</taxon>
        <taxon>Eurotiomycetidae</taxon>
        <taxon>Eurotiales</taxon>
        <taxon>Trichocomaceae</taxon>
        <taxon>Talaromyces</taxon>
        <taxon>Talaromyces sect. Bacilispori</taxon>
    </lineage>
</organism>
<dbReference type="InterPro" id="IPR002048">
    <property type="entry name" value="EF_hand_dom"/>
</dbReference>
<evidence type="ECO:0000256" key="1">
    <source>
        <dbReference type="ARBA" id="ARBA00020786"/>
    </source>
</evidence>
<dbReference type="InterPro" id="IPR011992">
    <property type="entry name" value="EF-hand-dom_pair"/>
</dbReference>
<dbReference type="Pfam" id="PF13499">
    <property type="entry name" value="EF-hand_7"/>
    <property type="match status" value="2"/>
</dbReference>
<evidence type="ECO:0000256" key="2">
    <source>
        <dbReference type="ARBA" id="ARBA00022737"/>
    </source>
</evidence>
<dbReference type="SUPFAM" id="SSF47473">
    <property type="entry name" value="EF-hand"/>
    <property type="match status" value="1"/>
</dbReference>
<feature type="domain" description="EF-hand" evidence="4">
    <location>
        <begin position="8"/>
        <end position="43"/>
    </location>
</feature>
<dbReference type="InterPro" id="IPR050230">
    <property type="entry name" value="CALM/Myosin/TropC-like"/>
</dbReference>
<dbReference type="FunFam" id="1.10.238.10:FF:000527">
    <property type="entry name" value="Calmodulin-3"/>
    <property type="match status" value="1"/>
</dbReference>
<dbReference type="PANTHER" id="PTHR23048">
    <property type="entry name" value="MYOSIN LIGHT CHAIN 1, 3"/>
    <property type="match status" value="1"/>
</dbReference>
<reference evidence="5" key="1">
    <citation type="submission" date="2021-12" db="EMBL/GenBank/DDBJ databases">
        <title>Convergent genome expansion in fungi linked to evolution of root-endophyte symbiosis.</title>
        <authorList>
            <consortium name="DOE Joint Genome Institute"/>
            <person name="Ke Y.-H."/>
            <person name="Bonito G."/>
            <person name="Liao H.-L."/>
            <person name="Looney B."/>
            <person name="Rojas-Flechas A."/>
            <person name="Nash J."/>
            <person name="Hameed K."/>
            <person name="Schadt C."/>
            <person name="Martin F."/>
            <person name="Crous P.W."/>
            <person name="Miettinen O."/>
            <person name="Magnuson J.K."/>
            <person name="Labbe J."/>
            <person name="Jacobson D."/>
            <person name="Doktycz M.J."/>
            <person name="Veneault-Fourrey C."/>
            <person name="Kuo A."/>
            <person name="Mondo S."/>
            <person name="Calhoun S."/>
            <person name="Riley R."/>
            <person name="Ohm R."/>
            <person name="LaButti K."/>
            <person name="Andreopoulos B."/>
            <person name="Pangilinan J."/>
            <person name="Nolan M."/>
            <person name="Tritt A."/>
            <person name="Clum A."/>
            <person name="Lipzen A."/>
            <person name="Daum C."/>
            <person name="Barry K."/>
            <person name="Grigoriev I.V."/>
            <person name="Vilgalys R."/>
        </authorList>
    </citation>
    <scope>NUCLEOTIDE SEQUENCE</scope>
    <source>
        <strain evidence="5">PMI_201</strain>
    </source>
</reference>
<evidence type="ECO:0000313" key="5">
    <source>
        <dbReference type="EMBL" id="KAH8693870.1"/>
    </source>
</evidence>
<gene>
    <name evidence="5" type="ORF">BGW36DRAFT_383889</name>
</gene>
<evidence type="ECO:0000259" key="4">
    <source>
        <dbReference type="PROSITE" id="PS50222"/>
    </source>
</evidence>
<feature type="domain" description="EF-hand" evidence="4">
    <location>
        <begin position="81"/>
        <end position="116"/>
    </location>
</feature>